<protein>
    <recommendedName>
        <fullName evidence="10">RhoGAP and Fes/CIP4 domain protein</fullName>
    </recommendedName>
</protein>
<dbReference type="PANTHER" id="PTHR23065">
    <property type="entry name" value="PROLINE-SERINE-THREONINE PHOSPHATASE INTERACTING PROTEIN 1"/>
    <property type="match status" value="1"/>
</dbReference>
<dbReference type="PROSITE" id="PS51741">
    <property type="entry name" value="F_BAR"/>
    <property type="match status" value="1"/>
</dbReference>
<dbReference type="GO" id="GO:0005096">
    <property type="term" value="F:GTPase activator activity"/>
    <property type="evidence" value="ECO:0007669"/>
    <property type="project" value="TreeGrafter"/>
</dbReference>
<dbReference type="InterPro" id="IPR036390">
    <property type="entry name" value="WH_DNA-bd_sf"/>
</dbReference>
<reference evidence="8" key="1">
    <citation type="submission" date="2020-06" db="EMBL/GenBank/DDBJ databases">
        <title>Draft genome sequences of strains closely related to Aspergillus parafelis and Aspergillus hiratsukae.</title>
        <authorList>
            <person name="Dos Santos R.A.C."/>
            <person name="Rivero-Menendez O."/>
            <person name="Steenwyk J.L."/>
            <person name="Mead M.E."/>
            <person name="Goldman G.H."/>
            <person name="Alastruey-Izquierdo A."/>
            <person name="Rokas A."/>
        </authorList>
    </citation>
    <scope>NUCLEOTIDE SEQUENCE</scope>
    <source>
        <strain evidence="7">CNM-CM5623</strain>
        <strain evidence="8">CNM-CM7691</strain>
    </source>
</reference>
<evidence type="ECO:0000313" key="9">
    <source>
        <dbReference type="Proteomes" id="UP000641853"/>
    </source>
</evidence>
<dbReference type="EMBL" id="JACBAG010001838">
    <property type="protein sequence ID" value="KAF7180509.1"/>
    <property type="molecule type" value="Genomic_DNA"/>
</dbReference>
<proteinExistence type="predicted"/>
<dbReference type="PANTHER" id="PTHR23065:SF17">
    <property type="entry name" value="RHO-GTPASE-ACTIVATING PROTEIN RGD2"/>
    <property type="match status" value="1"/>
</dbReference>
<dbReference type="PROSITE" id="PS50186">
    <property type="entry name" value="DEP"/>
    <property type="match status" value="1"/>
</dbReference>
<dbReference type="FunFam" id="1.20.1270.60:FF:000050">
    <property type="entry name" value="RhoGAP and Fes/CIP4 domain protein"/>
    <property type="match status" value="1"/>
</dbReference>
<dbReference type="SUPFAM" id="SSF46785">
    <property type="entry name" value="Winged helix' DNA-binding domain"/>
    <property type="match status" value="1"/>
</dbReference>
<dbReference type="FunFam" id="1.20.1270.60:FF:000073">
    <property type="entry name" value="RhoGAP and Fes/CIP4 domain protein"/>
    <property type="match status" value="1"/>
</dbReference>
<dbReference type="InterPro" id="IPR000591">
    <property type="entry name" value="DEP_dom"/>
</dbReference>
<name>A0A8H6V9Y7_9EURO</name>
<evidence type="ECO:0000313" key="8">
    <source>
        <dbReference type="EMBL" id="KAF7180509.1"/>
    </source>
</evidence>
<evidence type="ECO:0000259" key="5">
    <source>
        <dbReference type="PROSITE" id="PS50238"/>
    </source>
</evidence>
<dbReference type="GO" id="GO:0005737">
    <property type="term" value="C:cytoplasm"/>
    <property type="evidence" value="ECO:0007669"/>
    <property type="project" value="TreeGrafter"/>
</dbReference>
<dbReference type="Pfam" id="PF00610">
    <property type="entry name" value="DEP"/>
    <property type="match status" value="1"/>
</dbReference>
<dbReference type="AlphaFoldDB" id="A0A8H6V9Y7"/>
<dbReference type="InterPro" id="IPR031160">
    <property type="entry name" value="F_BAR_dom"/>
</dbReference>
<feature type="domain" description="F-BAR" evidence="6">
    <location>
        <begin position="83"/>
        <end position="511"/>
    </location>
</feature>
<dbReference type="FunFam" id="1.10.555.10:FF:000044">
    <property type="entry name" value="Rho-gtpase-activating protein 8"/>
    <property type="match status" value="1"/>
</dbReference>
<dbReference type="SUPFAM" id="SSF48350">
    <property type="entry name" value="GTPase activation domain, GAP"/>
    <property type="match status" value="1"/>
</dbReference>
<feature type="domain" description="Rho-GAP" evidence="5">
    <location>
        <begin position="545"/>
        <end position="743"/>
    </location>
</feature>
<comment type="caution">
    <text evidence="8">The sequence shown here is derived from an EMBL/GenBank/DDBJ whole genome shotgun (WGS) entry which is preliminary data.</text>
</comment>
<evidence type="ECO:0000256" key="1">
    <source>
        <dbReference type="PROSITE-ProRule" id="PRU01077"/>
    </source>
</evidence>
<dbReference type="EMBL" id="JACBAE010001140">
    <property type="protein sequence ID" value="KAF7172414.1"/>
    <property type="molecule type" value="Genomic_DNA"/>
</dbReference>
<dbReference type="Gene3D" id="1.20.1270.60">
    <property type="entry name" value="Arfaptin homology (AH) domain/BAR domain"/>
    <property type="match status" value="2"/>
</dbReference>
<sequence length="964" mass="107251">MLARSRFVLPWDLQSFLLSKRPGEYLSVWLGGAFAHGTSHSFLRPSVYLEIPRAAVALISVDNIATSYPDKCCSGHLGNEKMPGFADSFWTPDYATGLGVLYGKLQQGVVENRQILTIASLRADAEEQYGLKLGEIAPNVDRLTAGFAKDDGASVRKAYEGVRSEMIEASKNHQKIASNIRELVVSPFRRWCDQHEARIQSSHDDLQARIKEHTKQVELTKKLRSHYFNKCRVVEDLEEENKLAFQDPETSPKAKATPKIVLPEEQTEEEESIELGDRVYAPEDLKKLLIHMLDNIKIGEVKVPIIGTYQNTSNGADIVEYIQKYMNGTSISYAERIGQDLVDNGVLRLVGNIGSTFANSSKMNYQWRPKVFQITGIPEKKKPLMRVTSIASSEDGSESPIASVSEMLAGWNPLNSPYPNETPAEKLRREAREADERYRAAVRKLDQIRCKLEEEIVENLRFMEQCELDRLKAIKAVVLDFSGAISNVIPNLQSTVDHMMLYQETIQPLGDLRYLLENYRTGGFVPRVQAYENYYGSVEEQNFGVDLEARARADRKRVPILVTTLLTYLDNHYPELEGDEARRGIWLYDVPLAATHHLRNALNDSKVDYNEILQKYDIPIVASVLKLYLLELPDSLVSSQVYEIVKTIYSTTAHETTEDGRIKVLQSTLGQLRLNNIATLDAIMTHFTRLIDLTSADEAYISTLAQTLAPCILRPRVENSLTMNERHNYRLIRDLFAHKDAIFGELKRQSSVLGLGSTSNRPRAISTDESNRRAAMEARNRAIVDRSRANSPAPPRKHRRDRSSGASEAGRFPIHVTSPTERRAATRSSLEVPASAQSPTTTEQFTNVNIQTNDSATNGTSIDSPASVAAGEDASDSSSPPPAGNSDGSPTPTPTPGYVTAPGEPEKRSSIPRSGAMFNRKPGLGNRSSFPTVASAESEPGSKRNSLAEGEPKGVTLEDKPMDD</sequence>
<evidence type="ECO:0008006" key="10">
    <source>
        <dbReference type="Google" id="ProtNLM"/>
    </source>
</evidence>
<dbReference type="GO" id="GO:0005886">
    <property type="term" value="C:plasma membrane"/>
    <property type="evidence" value="ECO:0007669"/>
    <property type="project" value="TreeGrafter"/>
</dbReference>
<keyword evidence="9" id="KW-1185">Reference proteome</keyword>
<dbReference type="PROSITE" id="PS50238">
    <property type="entry name" value="RHOGAP"/>
    <property type="match status" value="1"/>
</dbReference>
<feature type="compositionally biased region" description="Polar residues" evidence="3">
    <location>
        <begin position="835"/>
        <end position="864"/>
    </location>
</feature>
<dbReference type="OrthoDB" id="2155291at2759"/>
<feature type="compositionally biased region" description="Low complexity" evidence="3">
    <location>
        <begin position="866"/>
        <end position="890"/>
    </location>
</feature>
<dbReference type="Proteomes" id="UP000654922">
    <property type="component" value="Unassembled WGS sequence"/>
</dbReference>
<feature type="region of interest" description="Disordered" evidence="3">
    <location>
        <begin position="753"/>
        <end position="964"/>
    </location>
</feature>
<dbReference type="InterPro" id="IPR000198">
    <property type="entry name" value="RhoGAP_dom"/>
</dbReference>
<gene>
    <name evidence="7" type="ORF">CNMCM5623_004609</name>
    <name evidence="8" type="ORF">CNMCM7691_009800</name>
</gene>
<dbReference type="Gene3D" id="1.10.555.10">
    <property type="entry name" value="Rho GTPase activation protein"/>
    <property type="match status" value="1"/>
</dbReference>
<evidence type="ECO:0000256" key="3">
    <source>
        <dbReference type="SAM" id="MobiDB-lite"/>
    </source>
</evidence>
<dbReference type="GO" id="GO:0007264">
    <property type="term" value="P:small GTPase-mediated signal transduction"/>
    <property type="evidence" value="ECO:0007669"/>
    <property type="project" value="TreeGrafter"/>
</dbReference>
<organism evidence="8 9">
    <name type="scientific">Aspergillus felis</name>
    <dbReference type="NCBI Taxonomy" id="1287682"/>
    <lineage>
        <taxon>Eukaryota</taxon>
        <taxon>Fungi</taxon>
        <taxon>Dikarya</taxon>
        <taxon>Ascomycota</taxon>
        <taxon>Pezizomycotina</taxon>
        <taxon>Eurotiomycetes</taxon>
        <taxon>Eurotiomycetidae</taxon>
        <taxon>Eurotiales</taxon>
        <taxon>Aspergillaceae</taxon>
        <taxon>Aspergillus</taxon>
        <taxon>Aspergillus subgen. Fumigati</taxon>
    </lineage>
</organism>
<keyword evidence="1 2" id="KW-0175">Coiled coil</keyword>
<evidence type="ECO:0000256" key="2">
    <source>
        <dbReference type="SAM" id="Coils"/>
    </source>
</evidence>
<feature type="coiled-coil region" evidence="2">
    <location>
        <begin position="424"/>
        <end position="451"/>
    </location>
</feature>
<evidence type="ECO:0000259" key="6">
    <source>
        <dbReference type="PROSITE" id="PS51741"/>
    </source>
</evidence>
<dbReference type="GO" id="GO:0000935">
    <property type="term" value="C:division septum"/>
    <property type="evidence" value="ECO:0007669"/>
    <property type="project" value="TreeGrafter"/>
</dbReference>
<dbReference type="GO" id="GO:0007010">
    <property type="term" value="P:cytoskeleton organization"/>
    <property type="evidence" value="ECO:0007669"/>
    <property type="project" value="TreeGrafter"/>
</dbReference>
<dbReference type="SMART" id="SM00324">
    <property type="entry name" value="RhoGAP"/>
    <property type="match status" value="1"/>
</dbReference>
<dbReference type="InterPro" id="IPR027267">
    <property type="entry name" value="AH/BAR_dom_sf"/>
</dbReference>
<dbReference type="SMART" id="SM00055">
    <property type="entry name" value="FCH"/>
    <property type="match status" value="1"/>
</dbReference>
<dbReference type="InterPro" id="IPR001060">
    <property type="entry name" value="FCH_dom"/>
</dbReference>
<dbReference type="Pfam" id="PF00611">
    <property type="entry name" value="FCH"/>
    <property type="match status" value="1"/>
</dbReference>
<evidence type="ECO:0000259" key="4">
    <source>
        <dbReference type="PROSITE" id="PS50186"/>
    </source>
</evidence>
<feature type="domain" description="DEP" evidence="4">
    <location>
        <begin position="308"/>
        <end position="376"/>
    </location>
</feature>
<dbReference type="SUPFAM" id="SSF103657">
    <property type="entry name" value="BAR/IMD domain-like"/>
    <property type="match status" value="1"/>
</dbReference>
<dbReference type="Proteomes" id="UP000641853">
    <property type="component" value="Unassembled WGS sequence"/>
</dbReference>
<feature type="compositionally biased region" description="Basic and acidic residues" evidence="3">
    <location>
        <begin position="769"/>
        <end position="788"/>
    </location>
</feature>
<dbReference type="CDD" id="cd04399">
    <property type="entry name" value="RhoGAP_fRGD2"/>
    <property type="match status" value="1"/>
</dbReference>
<dbReference type="Pfam" id="PF00620">
    <property type="entry name" value="RhoGAP"/>
    <property type="match status" value="1"/>
</dbReference>
<accession>A0A8H6V9Y7</accession>
<dbReference type="InterPro" id="IPR008936">
    <property type="entry name" value="Rho_GTPase_activation_prot"/>
</dbReference>
<feature type="compositionally biased region" description="Basic and acidic residues" evidence="3">
    <location>
        <begin position="950"/>
        <end position="964"/>
    </location>
</feature>
<evidence type="ECO:0000313" key="7">
    <source>
        <dbReference type="EMBL" id="KAF7172414.1"/>
    </source>
</evidence>